<dbReference type="PROSITE" id="PS50994">
    <property type="entry name" value="INTEGRASE"/>
    <property type="match status" value="1"/>
</dbReference>
<dbReference type="InterPro" id="IPR050951">
    <property type="entry name" value="Retrovirus_Pol_polyprotein"/>
</dbReference>
<gene>
    <name evidence="2" type="ORF">AYI69_g534</name>
</gene>
<keyword evidence="3" id="KW-1185">Reference proteome</keyword>
<dbReference type="GO" id="GO:0015074">
    <property type="term" value="P:DNA integration"/>
    <property type="evidence" value="ECO:0007669"/>
    <property type="project" value="InterPro"/>
</dbReference>
<accession>A0A1R1YT20</accession>
<dbReference type="InterPro" id="IPR036397">
    <property type="entry name" value="RNaseH_sf"/>
</dbReference>
<dbReference type="PANTHER" id="PTHR37984:SF15">
    <property type="entry name" value="INTEGRASE CATALYTIC DOMAIN-CONTAINING PROTEIN"/>
    <property type="match status" value="1"/>
</dbReference>
<dbReference type="PANTHER" id="PTHR37984">
    <property type="entry name" value="PROTEIN CBG26694"/>
    <property type="match status" value="1"/>
</dbReference>
<dbReference type="EMBL" id="LSSM01000132">
    <property type="protein sequence ID" value="OMJ29936.1"/>
    <property type="molecule type" value="Genomic_DNA"/>
</dbReference>
<comment type="caution">
    <text evidence="2">The sequence shown here is derived from an EMBL/GenBank/DDBJ whole genome shotgun (WGS) entry which is preliminary data.</text>
</comment>
<name>A0A1R1YT20_9FUNG</name>
<dbReference type="InterPro" id="IPR001584">
    <property type="entry name" value="Integrase_cat-core"/>
</dbReference>
<organism evidence="2 3">
    <name type="scientific">Smittium culicis</name>
    <dbReference type="NCBI Taxonomy" id="133412"/>
    <lineage>
        <taxon>Eukaryota</taxon>
        <taxon>Fungi</taxon>
        <taxon>Fungi incertae sedis</taxon>
        <taxon>Zoopagomycota</taxon>
        <taxon>Kickxellomycotina</taxon>
        <taxon>Harpellomycetes</taxon>
        <taxon>Harpellales</taxon>
        <taxon>Legeriomycetaceae</taxon>
        <taxon>Smittium</taxon>
    </lineage>
</organism>
<dbReference type="Proteomes" id="UP000187429">
    <property type="component" value="Unassembled WGS sequence"/>
</dbReference>
<evidence type="ECO:0000313" key="2">
    <source>
        <dbReference type="EMBL" id="OMJ29936.1"/>
    </source>
</evidence>
<dbReference type="GO" id="GO:0005634">
    <property type="term" value="C:nucleus"/>
    <property type="evidence" value="ECO:0007669"/>
    <property type="project" value="UniProtKB-ARBA"/>
</dbReference>
<feature type="domain" description="Integrase catalytic" evidence="1">
    <location>
        <begin position="1"/>
        <end position="121"/>
    </location>
</feature>
<protein>
    <submittedName>
        <fullName evidence="2">Gag-Pol polyprotein</fullName>
    </submittedName>
</protein>
<dbReference type="Gene3D" id="3.30.420.10">
    <property type="entry name" value="Ribonuclease H-like superfamily/Ribonuclease H"/>
    <property type="match status" value="1"/>
</dbReference>
<dbReference type="AlphaFoldDB" id="A0A1R1YT20"/>
<proteinExistence type="predicted"/>
<sequence length="147" mass="17214">MKAVPNIQTETVLKFLAHDVVMKYGIPSRLITDRGSNFVSDLALEAYRFLGIDHRPTTAYRPQSNGQIERFNRSIKFFLSKLNILDKNNWDQHLWKSMLSIITTKHRVIGFSTSEKLYGFEMKTPVSWRLDVTNENYEEAINERIFI</sequence>
<dbReference type="InterPro" id="IPR012337">
    <property type="entry name" value="RNaseH-like_sf"/>
</dbReference>
<evidence type="ECO:0000313" key="3">
    <source>
        <dbReference type="Proteomes" id="UP000187429"/>
    </source>
</evidence>
<evidence type="ECO:0000259" key="1">
    <source>
        <dbReference type="PROSITE" id="PS50994"/>
    </source>
</evidence>
<reference evidence="3" key="1">
    <citation type="submission" date="2017-01" db="EMBL/GenBank/DDBJ databases">
        <authorList>
            <person name="Wang Y."/>
            <person name="White M."/>
            <person name="Kvist S."/>
            <person name="Moncalvo J.-M."/>
        </authorList>
    </citation>
    <scope>NUCLEOTIDE SEQUENCE [LARGE SCALE GENOMIC DNA]</scope>
    <source>
        <strain evidence="3">ID-206-W2</strain>
    </source>
</reference>
<dbReference type="GO" id="GO:0003676">
    <property type="term" value="F:nucleic acid binding"/>
    <property type="evidence" value="ECO:0007669"/>
    <property type="project" value="InterPro"/>
</dbReference>
<dbReference type="OrthoDB" id="2273864at2759"/>
<dbReference type="SUPFAM" id="SSF53098">
    <property type="entry name" value="Ribonuclease H-like"/>
    <property type="match status" value="1"/>
</dbReference>